<comment type="caution">
    <text evidence="2">The sequence shown here is derived from an EMBL/GenBank/DDBJ whole genome shotgun (WGS) entry which is preliminary data.</text>
</comment>
<organism evidence="2 3">
    <name type="scientific">Aspergillus ochraceoroseus IBT 24754</name>
    <dbReference type="NCBI Taxonomy" id="1392256"/>
    <lineage>
        <taxon>Eukaryota</taxon>
        <taxon>Fungi</taxon>
        <taxon>Dikarya</taxon>
        <taxon>Ascomycota</taxon>
        <taxon>Pezizomycotina</taxon>
        <taxon>Eurotiomycetes</taxon>
        <taxon>Eurotiomycetidae</taxon>
        <taxon>Eurotiales</taxon>
        <taxon>Aspergillaceae</taxon>
        <taxon>Aspergillus</taxon>
        <taxon>Aspergillus subgen. Nidulantes</taxon>
    </lineage>
</organism>
<reference evidence="2 3" key="1">
    <citation type="journal article" date="2018" name="Proc. Natl. Acad. Sci. U.S.A.">
        <title>Linking secondary metabolites to gene clusters through genome sequencing of six diverse Aspergillus species.</title>
        <authorList>
            <person name="Kaerboelling I."/>
            <person name="Vesth T.C."/>
            <person name="Frisvad J.C."/>
            <person name="Nybo J.L."/>
            <person name="Theobald S."/>
            <person name="Kuo A."/>
            <person name="Bowyer P."/>
            <person name="Matsuda Y."/>
            <person name="Mondo S."/>
            <person name="Lyhne E.K."/>
            <person name="Kogle M.E."/>
            <person name="Clum A."/>
            <person name="Lipzen A."/>
            <person name="Salamov A."/>
            <person name="Ngan C.Y."/>
            <person name="Daum C."/>
            <person name="Chiniquy J."/>
            <person name="Barry K."/>
            <person name="LaButti K."/>
            <person name="Haridas S."/>
            <person name="Simmons B.A."/>
            <person name="Magnuson J.K."/>
            <person name="Mortensen U.H."/>
            <person name="Larsen T.O."/>
            <person name="Grigoriev I.V."/>
            <person name="Baker S.E."/>
            <person name="Andersen M.R."/>
        </authorList>
    </citation>
    <scope>NUCLEOTIDE SEQUENCE [LARGE SCALE GENOMIC DNA]</scope>
    <source>
        <strain evidence="2 3">IBT 24754</strain>
    </source>
</reference>
<name>A0A2T5M5T6_9EURO</name>
<dbReference type="InterPro" id="IPR035396">
    <property type="entry name" value="Bac_rhamnosid6H"/>
</dbReference>
<accession>A0A2T5M5T6</accession>
<dbReference type="RefSeq" id="XP_040755286.1">
    <property type="nucleotide sequence ID" value="XM_040899514.1"/>
</dbReference>
<dbReference type="AlphaFoldDB" id="A0A2T5M5T6"/>
<proteinExistence type="predicted"/>
<protein>
    <recommendedName>
        <fullName evidence="1">Alpha-L-rhamnosidase six-hairpin glycosidase domain-containing protein</fullName>
    </recommendedName>
</protein>
<evidence type="ECO:0000313" key="3">
    <source>
        <dbReference type="Proteomes" id="UP000244073"/>
    </source>
</evidence>
<dbReference type="Proteomes" id="UP000244073">
    <property type="component" value="Unassembled WGS sequence"/>
</dbReference>
<evidence type="ECO:0000313" key="2">
    <source>
        <dbReference type="EMBL" id="PTU23894.1"/>
    </source>
</evidence>
<feature type="domain" description="Alpha-L-rhamnosidase six-hairpin glycosidase" evidence="1">
    <location>
        <begin position="100"/>
        <end position="164"/>
    </location>
</feature>
<gene>
    <name evidence="2" type="ORF">P175DRAFT_0527351</name>
</gene>
<dbReference type="Pfam" id="PF17389">
    <property type="entry name" value="Bac_rhamnosid6H"/>
    <property type="match status" value="1"/>
</dbReference>
<sequence>MTREFVIEVRSPEVVLRSLYLPSFTRAYESWFMSTILRLENRKRRRASGLSELGLNRSKLGSYDLVYRVYLNESPSTTFFVLDHAWSSVPPAVWGDVVIMYPSMRAWLSQGICRGDDDGLWDADLWQLGDWLDLQSPADEPGDGRTNGTVDVYVTSILARISGLVDEAPATIISTRQYVTSHGLVIGASQNRLPIGLISPEQLLVERLSCLRPSSVTG</sequence>
<dbReference type="EMBL" id="MSFN02000001">
    <property type="protein sequence ID" value="PTU23894.1"/>
    <property type="molecule type" value="Genomic_DNA"/>
</dbReference>
<evidence type="ECO:0000259" key="1">
    <source>
        <dbReference type="Pfam" id="PF17389"/>
    </source>
</evidence>
<dbReference type="GeneID" id="63816396"/>
<dbReference type="VEuPathDB" id="FungiDB:P175DRAFT_0527351"/>